<feature type="domain" description="N-terminal Ras-GEF" evidence="3">
    <location>
        <begin position="339"/>
        <end position="403"/>
    </location>
</feature>
<name>A0A7R9J7G1_TIMCA</name>
<dbReference type="GO" id="GO:0005085">
    <property type="term" value="F:guanyl-nucleotide exchange factor activity"/>
    <property type="evidence" value="ECO:0007669"/>
    <property type="project" value="UniProtKB-KW"/>
</dbReference>
<proteinExistence type="predicted"/>
<gene>
    <name evidence="4" type="ORF">TCMB3V08_LOCUS6522</name>
</gene>
<organism evidence="4">
    <name type="scientific">Timema californicum</name>
    <name type="common">California timema</name>
    <name type="synonym">Walking stick</name>
    <dbReference type="NCBI Taxonomy" id="61474"/>
    <lineage>
        <taxon>Eukaryota</taxon>
        <taxon>Metazoa</taxon>
        <taxon>Ecdysozoa</taxon>
        <taxon>Arthropoda</taxon>
        <taxon>Hexapoda</taxon>
        <taxon>Insecta</taxon>
        <taxon>Pterygota</taxon>
        <taxon>Neoptera</taxon>
        <taxon>Polyneoptera</taxon>
        <taxon>Phasmatodea</taxon>
        <taxon>Timematodea</taxon>
        <taxon>Timematoidea</taxon>
        <taxon>Timematidae</taxon>
        <taxon>Timema</taxon>
    </lineage>
</organism>
<feature type="compositionally biased region" description="Pro residues" evidence="2">
    <location>
        <begin position="19"/>
        <end position="29"/>
    </location>
</feature>
<dbReference type="AlphaFoldDB" id="A0A7R9J7G1"/>
<protein>
    <submittedName>
        <fullName evidence="4">(California timema) hypothetical protein</fullName>
    </submittedName>
</protein>
<accession>A0A7R9J7G1</accession>
<feature type="region of interest" description="Disordered" evidence="2">
    <location>
        <begin position="89"/>
        <end position="114"/>
    </location>
</feature>
<evidence type="ECO:0000256" key="2">
    <source>
        <dbReference type="SAM" id="MobiDB-lite"/>
    </source>
</evidence>
<feature type="compositionally biased region" description="Basic and acidic residues" evidence="2">
    <location>
        <begin position="89"/>
        <end position="105"/>
    </location>
</feature>
<keyword evidence="1" id="KW-0344">Guanine-nucleotide releasing factor</keyword>
<dbReference type="InterPro" id="IPR000651">
    <property type="entry name" value="Ras-like_Gua-exchang_fac_N"/>
</dbReference>
<evidence type="ECO:0000259" key="3">
    <source>
        <dbReference type="PROSITE" id="PS50212"/>
    </source>
</evidence>
<evidence type="ECO:0000313" key="4">
    <source>
        <dbReference type="EMBL" id="CAD7573900.1"/>
    </source>
</evidence>
<evidence type="ECO:0000256" key="1">
    <source>
        <dbReference type="PROSITE-ProRule" id="PRU00135"/>
    </source>
</evidence>
<reference evidence="4" key="1">
    <citation type="submission" date="2020-11" db="EMBL/GenBank/DDBJ databases">
        <authorList>
            <person name="Tran Van P."/>
        </authorList>
    </citation>
    <scope>NUCLEOTIDE SEQUENCE</scope>
</reference>
<dbReference type="SUPFAM" id="SSF48366">
    <property type="entry name" value="Ras GEF"/>
    <property type="match status" value="1"/>
</dbReference>
<feature type="region of interest" description="Disordered" evidence="2">
    <location>
        <begin position="16"/>
        <end position="39"/>
    </location>
</feature>
<dbReference type="InterPro" id="IPR023578">
    <property type="entry name" value="Ras_GEF_dom_sf"/>
</dbReference>
<feature type="region of interest" description="Disordered" evidence="2">
    <location>
        <begin position="147"/>
        <end position="172"/>
    </location>
</feature>
<dbReference type="PROSITE" id="PS50212">
    <property type="entry name" value="RASGEF_NTER"/>
    <property type="match status" value="1"/>
</dbReference>
<dbReference type="EMBL" id="OE181942">
    <property type="protein sequence ID" value="CAD7573900.1"/>
    <property type="molecule type" value="Genomic_DNA"/>
</dbReference>
<sequence length="403" mass="44512">MALYFYASKLLCGQFDSPPHTPSPSPKPTPHNRQPNPIGRRLYQKEWPTEEFSSDTQESQQMLPCGLTSGTCPCRTGTLISPSTAIEDQAEHADTAGHSSEDICHHIRKPSHPPERRIHMLEGCLCQKLTTTFPTEDCPRYSHPSLLPSTGSQEDPWATYQEPSDHPLGKRSCQTMTLSTTSAQRSTTEDHVVLPVTDVSTGRSETPIQPPLCHSETIFTSRITGGGLRQVCSCCPTVLQRSEDVGRGDYEILVDVCPSSIRLVHPMSCDQWEGRKRSYETSKLALYTPGGQVAYAALHVHPHHSLPCNTHGGASVADWYCTVGQSSWILVVRTRGVAMRTSSCLGTLDSLVKLLVPTEDHCPGRAYLFAFLLSSRLFLHPHQLLGEVDKACEAQRDKVRNVC</sequence>